<proteinExistence type="predicted"/>
<comment type="caution">
    <text evidence="4">The sequence shown here is derived from an EMBL/GenBank/DDBJ whole genome shotgun (WGS) entry which is preliminary data.</text>
</comment>
<evidence type="ECO:0000256" key="2">
    <source>
        <dbReference type="SAM" id="Phobius"/>
    </source>
</evidence>
<keyword evidence="2" id="KW-0812">Transmembrane</keyword>
<sequence>MRAFLHLLLLLLTLVAFAFAQGPTSSGTATGATTTGGTKTAETTTAATTATGTTTSEESSATTTATSKTDSKSTDTATSSYRPSDLPTLAGASIPTITVPNLANAPFMQKSDYPEGTVFIAVGAILGLFAATILAWRGMLAWSLHRSVKKAAVAHSVTDSKTMRGPTSTLYNSKGNGTSYNPVSGGSALNLGDMKSNKASALEKTRMVPSEASLFFSPTADGPTRTHGANRSSAYLPSGYYNSGHRDSSAPRTHSALGTPRVPSHYFTPSPPESPGLPPTSRDGPPQEPRSPLGGSPYLYGQPFHGSHAMDRSSIHGTAGLGLSSSSLNLAAPRQGRTPSAYLEDLFEGSPGVPPGGGGTGTTASGSPYRQSARRHSRHRSSSSRR</sequence>
<keyword evidence="2" id="KW-1133">Transmembrane helix</keyword>
<dbReference type="PANTHER" id="PTHR36089">
    <property type="entry name" value="CHITIN SYNTHASE 3 COMPLEX PROTEIN CSI2-RELATED"/>
    <property type="match status" value="1"/>
</dbReference>
<dbReference type="Proteomes" id="UP001363622">
    <property type="component" value="Unassembled WGS sequence"/>
</dbReference>
<protein>
    <recommendedName>
        <fullName evidence="6">Csi2 protein</fullName>
    </recommendedName>
</protein>
<feature type="compositionally biased region" description="Low complexity" evidence="1">
    <location>
        <begin position="25"/>
        <end position="80"/>
    </location>
</feature>
<keyword evidence="3" id="KW-0732">Signal</keyword>
<feature type="region of interest" description="Disordered" evidence="1">
    <location>
        <begin position="25"/>
        <end position="87"/>
    </location>
</feature>
<feature type="compositionally biased region" description="Basic residues" evidence="1">
    <location>
        <begin position="372"/>
        <end position="386"/>
    </location>
</feature>
<feature type="compositionally biased region" description="Low complexity" evidence="1">
    <location>
        <begin position="317"/>
        <end position="332"/>
    </location>
</feature>
<evidence type="ECO:0000313" key="4">
    <source>
        <dbReference type="EMBL" id="KAK7522112.1"/>
    </source>
</evidence>
<accession>A0ABR1KZU6</accession>
<evidence type="ECO:0000313" key="5">
    <source>
        <dbReference type="Proteomes" id="UP001363622"/>
    </source>
</evidence>
<reference evidence="4 5" key="1">
    <citation type="submission" date="2024-04" db="EMBL/GenBank/DDBJ databases">
        <title>Phyllosticta paracitricarpa is synonymous to the EU quarantine fungus P. citricarpa based on phylogenomic analyses.</title>
        <authorList>
            <consortium name="Lawrence Berkeley National Laboratory"/>
            <person name="Van Ingen-Buijs V.A."/>
            <person name="Van Westerhoven A.C."/>
            <person name="Haridas S."/>
            <person name="Skiadas P."/>
            <person name="Martin F."/>
            <person name="Groenewald J.Z."/>
            <person name="Crous P.W."/>
            <person name="Seidl M.F."/>
        </authorList>
    </citation>
    <scope>NUCLEOTIDE SEQUENCE [LARGE SCALE GENOMIC DNA]</scope>
    <source>
        <strain evidence="4 5">CBS 123371</strain>
    </source>
</reference>
<organism evidence="4 5">
    <name type="scientific">Phyllosticta citriasiana</name>
    <dbReference type="NCBI Taxonomy" id="595635"/>
    <lineage>
        <taxon>Eukaryota</taxon>
        <taxon>Fungi</taxon>
        <taxon>Dikarya</taxon>
        <taxon>Ascomycota</taxon>
        <taxon>Pezizomycotina</taxon>
        <taxon>Dothideomycetes</taxon>
        <taxon>Dothideomycetes incertae sedis</taxon>
        <taxon>Botryosphaeriales</taxon>
        <taxon>Phyllostictaceae</taxon>
        <taxon>Phyllosticta</taxon>
    </lineage>
</organism>
<dbReference type="InterPro" id="IPR051009">
    <property type="entry name" value="PRM"/>
</dbReference>
<dbReference type="PANTHER" id="PTHR36089:SF1">
    <property type="entry name" value="CHITIN SYNTHASE 3 COMPLEX PROTEIN CSI2-RELATED"/>
    <property type="match status" value="1"/>
</dbReference>
<keyword evidence="5" id="KW-1185">Reference proteome</keyword>
<feature type="transmembrane region" description="Helical" evidence="2">
    <location>
        <begin position="116"/>
        <end position="136"/>
    </location>
</feature>
<name>A0ABR1KZU6_9PEZI</name>
<dbReference type="EMBL" id="JBBPHU010000002">
    <property type="protein sequence ID" value="KAK7522112.1"/>
    <property type="molecule type" value="Genomic_DNA"/>
</dbReference>
<feature type="chain" id="PRO_5047167718" description="Csi2 protein" evidence="3">
    <location>
        <begin position="21"/>
        <end position="386"/>
    </location>
</feature>
<feature type="signal peptide" evidence="3">
    <location>
        <begin position="1"/>
        <end position="20"/>
    </location>
</feature>
<feature type="compositionally biased region" description="Pro residues" evidence="1">
    <location>
        <begin position="269"/>
        <end position="278"/>
    </location>
</feature>
<gene>
    <name evidence="4" type="ORF">IWZ03DRAFT_109643</name>
</gene>
<keyword evidence="2" id="KW-0472">Membrane</keyword>
<evidence type="ECO:0000256" key="3">
    <source>
        <dbReference type="SAM" id="SignalP"/>
    </source>
</evidence>
<evidence type="ECO:0000256" key="1">
    <source>
        <dbReference type="SAM" id="MobiDB-lite"/>
    </source>
</evidence>
<feature type="region of interest" description="Disordered" evidence="1">
    <location>
        <begin position="213"/>
        <end position="386"/>
    </location>
</feature>
<evidence type="ECO:0008006" key="6">
    <source>
        <dbReference type="Google" id="ProtNLM"/>
    </source>
</evidence>